<proteinExistence type="predicted"/>
<reference evidence="1" key="1">
    <citation type="submission" date="2018-05" db="EMBL/GenBank/DDBJ databases">
        <authorList>
            <person name="Lanie J.A."/>
            <person name="Ng W.-L."/>
            <person name="Kazmierczak K.M."/>
            <person name="Andrzejewski T.M."/>
            <person name="Davidsen T.M."/>
            <person name="Wayne K.J."/>
            <person name="Tettelin H."/>
            <person name="Glass J.I."/>
            <person name="Rusch D."/>
            <person name="Podicherti R."/>
            <person name="Tsui H.-C.T."/>
            <person name="Winkler M.E."/>
        </authorList>
    </citation>
    <scope>NUCLEOTIDE SEQUENCE</scope>
</reference>
<accession>A0A383CSY8</accession>
<sequence>MRLMKTFFPIALLGVVLAAQQALAAFKPTDWPAWRGLHGDGHAKAVKGLPVKWSDSKNVVWKIKLPGRGHSTPTIVGNR</sequence>
<dbReference type="EMBL" id="UINC01211373">
    <property type="protein sequence ID" value="SVE35241.1"/>
    <property type="molecule type" value="Genomic_DNA"/>
</dbReference>
<dbReference type="SUPFAM" id="SSF50998">
    <property type="entry name" value="Quinoprotein alcohol dehydrogenase-like"/>
    <property type="match status" value="1"/>
</dbReference>
<dbReference type="InterPro" id="IPR011047">
    <property type="entry name" value="Quinoprotein_ADH-like_sf"/>
</dbReference>
<evidence type="ECO:0008006" key="2">
    <source>
        <dbReference type="Google" id="ProtNLM"/>
    </source>
</evidence>
<dbReference type="AlphaFoldDB" id="A0A383CSY8"/>
<name>A0A383CSY8_9ZZZZ</name>
<protein>
    <recommendedName>
        <fullName evidence="2">Serine/threonine protein kinase</fullName>
    </recommendedName>
</protein>
<gene>
    <name evidence="1" type="ORF">METZ01_LOCUS488095</name>
</gene>
<feature type="non-terminal residue" evidence="1">
    <location>
        <position position="79"/>
    </location>
</feature>
<organism evidence="1">
    <name type="scientific">marine metagenome</name>
    <dbReference type="NCBI Taxonomy" id="408172"/>
    <lineage>
        <taxon>unclassified sequences</taxon>
        <taxon>metagenomes</taxon>
        <taxon>ecological metagenomes</taxon>
    </lineage>
</organism>
<evidence type="ECO:0000313" key="1">
    <source>
        <dbReference type="EMBL" id="SVE35241.1"/>
    </source>
</evidence>